<gene>
    <name evidence="5" type="ORF">CMQ_5486</name>
</gene>
<dbReference type="Gene3D" id="4.10.240.10">
    <property type="entry name" value="Zn(2)-C6 fungal-type DNA-binding domain"/>
    <property type="match status" value="1"/>
</dbReference>
<dbReference type="InterPro" id="IPR001138">
    <property type="entry name" value="Zn2Cys6_DnaBD"/>
</dbReference>
<dbReference type="CDD" id="cd12148">
    <property type="entry name" value="fungal_TF_MHR"/>
    <property type="match status" value="1"/>
</dbReference>
<evidence type="ECO:0000256" key="3">
    <source>
        <dbReference type="SAM" id="MobiDB-lite"/>
    </source>
</evidence>
<dbReference type="PANTHER" id="PTHR31001:SF90">
    <property type="entry name" value="CENTROMERE DNA-BINDING PROTEIN COMPLEX CBF3 SUBUNIT B"/>
    <property type="match status" value="1"/>
</dbReference>
<dbReference type="SUPFAM" id="SSF57701">
    <property type="entry name" value="Zn2/Cys6 DNA-binding domain"/>
    <property type="match status" value="1"/>
</dbReference>
<dbReference type="EMBL" id="GL629997">
    <property type="protein sequence ID" value="EFW99065.1"/>
    <property type="molecule type" value="Genomic_DNA"/>
</dbReference>
<proteinExistence type="predicted"/>
<dbReference type="InterPro" id="IPR050613">
    <property type="entry name" value="Sec_Metabolite_Reg"/>
</dbReference>
<comment type="subcellular location">
    <subcellularLocation>
        <location evidence="1">Nucleus</location>
    </subcellularLocation>
</comment>
<evidence type="ECO:0000313" key="6">
    <source>
        <dbReference type="Proteomes" id="UP000007796"/>
    </source>
</evidence>
<organism evidence="6">
    <name type="scientific">Grosmannia clavigera (strain kw1407 / UAMH 11150)</name>
    <name type="common">Blue stain fungus</name>
    <name type="synonym">Graphiocladiella clavigera</name>
    <dbReference type="NCBI Taxonomy" id="655863"/>
    <lineage>
        <taxon>Eukaryota</taxon>
        <taxon>Fungi</taxon>
        <taxon>Dikarya</taxon>
        <taxon>Ascomycota</taxon>
        <taxon>Pezizomycotina</taxon>
        <taxon>Sordariomycetes</taxon>
        <taxon>Sordariomycetidae</taxon>
        <taxon>Ophiostomatales</taxon>
        <taxon>Ophiostomataceae</taxon>
        <taxon>Leptographium</taxon>
    </lineage>
</organism>
<feature type="region of interest" description="Disordered" evidence="3">
    <location>
        <begin position="115"/>
        <end position="137"/>
    </location>
</feature>
<dbReference type="GO" id="GO:0008270">
    <property type="term" value="F:zinc ion binding"/>
    <property type="evidence" value="ECO:0007669"/>
    <property type="project" value="InterPro"/>
</dbReference>
<accession>F0XSV2</accession>
<sequence length="704" mass="79021">MQPRVSQRPSLACRECTRRKRKCDKKIPCSRCVRLSLQCDREVIYLRRHISQNGSEIAFLTSLREELQSPNPSKVAKAVQKITERIGLLHSGQAKESPSRSDVGCDILQELPSPDKKAQSELSDVPDSQAEPQIDPDGQDSLIVTALEQIAWGRNYGNCYPHRRCACHHNRSWSELSSIDSQSFQFARSPFAATLNLPHRDLANVLISFHTDNVAWHHNCLHSPTFLQQCNIFWNTGECDQLQWIALYCSVLATSLFCLQHSPKYHDKYGYALGSVPYSAQELFKTMLDILYESNFLQNLSLYSVQAIVISTEVAHNLGHSQLNATLFSAAIRIAECLGVHKIGDPKPDILASDVPLPREEWYAMLEREVGRRVWLQMVIQDHFAIPFTDSYGIYPAQYSTKIPSNANDANLKAMPDNIPTVSTYTRVLSSIADLMPELADGMGPLKERKSVRRQYEHVLAMDQKMRHVVRAIPQFLLQANPLLEAQIPWLGIARQSLAVTAAEKIIMIHRPFMFRSFQSPAYAPTRRTCVSASMTILRNHRSITESGEVSLWTHTAFCITAALILCFEIICNRGEDHADDLHSQRAMYGNAIDHARQYLTSRTGDVLAQRGVLLINAIFSGVPGEAQAPASISFADVVSRFTLDWAILGLNSEIQQQSAESPVDLRPTLRGSPSVHGAGFSPEFEDFDAWFQHIFSTGAEAFE</sequence>
<dbReference type="STRING" id="655863.F0XSV2"/>
<feature type="domain" description="Zn(2)-C6 fungal-type" evidence="4">
    <location>
        <begin position="12"/>
        <end position="39"/>
    </location>
</feature>
<dbReference type="PROSITE" id="PS50048">
    <property type="entry name" value="ZN2_CY6_FUNGAL_2"/>
    <property type="match status" value="1"/>
</dbReference>
<dbReference type="HOGENOM" id="CLU_013987_1_0_1"/>
<dbReference type="GeneID" id="25978813"/>
<reference evidence="5 6" key="1">
    <citation type="journal article" date="2011" name="Proc. Natl. Acad. Sci. U.S.A.">
        <title>Genome and transcriptome analyses of the mountain pine beetle-fungal symbiont Grosmannia clavigera, a lodgepole pine pathogen.</title>
        <authorList>
            <person name="DiGuistini S."/>
            <person name="Wang Y."/>
            <person name="Liao N.Y."/>
            <person name="Taylor G."/>
            <person name="Tanguay P."/>
            <person name="Feau N."/>
            <person name="Henrissat B."/>
            <person name="Chan S.K."/>
            <person name="Hesse-Orce U."/>
            <person name="Alamouti S.M."/>
            <person name="Tsui C.K.M."/>
            <person name="Docking R.T."/>
            <person name="Levasseur A."/>
            <person name="Haridas S."/>
            <person name="Robertson G."/>
            <person name="Birol I."/>
            <person name="Holt R.A."/>
            <person name="Marra M.A."/>
            <person name="Hamelin R.C."/>
            <person name="Hirst M."/>
            <person name="Jones S.J.M."/>
            <person name="Bohlmann J."/>
            <person name="Breuil C."/>
        </authorList>
    </citation>
    <scope>NUCLEOTIDE SEQUENCE [LARGE SCALE GENOMIC DNA]</scope>
    <source>
        <strain evidence="6">kw1407 / UAMH 11150</strain>
    </source>
</reference>
<dbReference type="Proteomes" id="UP000007796">
    <property type="component" value="Unassembled WGS sequence"/>
</dbReference>
<protein>
    <submittedName>
        <fullName evidence="5">C6 zinc finger domain containing protein</fullName>
    </submittedName>
</protein>
<keyword evidence="2" id="KW-0539">Nucleus</keyword>
<dbReference type="RefSeq" id="XP_014168548.1">
    <property type="nucleotide sequence ID" value="XM_014313073.1"/>
</dbReference>
<dbReference type="GO" id="GO:0000981">
    <property type="term" value="F:DNA-binding transcription factor activity, RNA polymerase II-specific"/>
    <property type="evidence" value="ECO:0007669"/>
    <property type="project" value="InterPro"/>
</dbReference>
<dbReference type="InterPro" id="IPR036864">
    <property type="entry name" value="Zn2-C6_fun-type_DNA-bd_sf"/>
</dbReference>
<dbReference type="Pfam" id="PF00172">
    <property type="entry name" value="Zn_clus"/>
    <property type="match status" value="1"/>
</dbReference>
<dbReference type="SMART" id="SM00066">
    <property type="entry name" value="GAL4"/>
    <property type="match status" value="1"/>
</dbReference>
<evidence type="ECO:0000259" key="4">
    <source>
        <dbReference type="PROSITE" id="PS50048"/>
    </source>
</evidence>
<dbReference type="OrthoDB" id="410267at2759"/>
<evidence type="ECO:0000313" key="5">
    <source>
        <dbReference type="EMBL" id="EFW99065.1"/>
    </source>
</evidence>
<name>F0XSV2_GROCL</name>
<dbReference type="InParanoid" id="F0XSV2"/>
<dbReference type="AlphaFoldDB" id="F0XSV2"/>
<dbReference type="eggNOG" id="ENOG502S23M">
    <property type="taxonomic scope" value="Eukaryota"/>
</dbReference>
<dbReference type="GO" id="GO:0005634">
    <property type="term" value="C:nucleus"/>
    <property type="evidence" value="ECO:0007669"/>
    <property type="project" value="UniProtKB-SubCell"/>
</dbReference>
<dbReference type="PANTHER" id="PTHR31001">
    <property type="entry name" value="UNCHARACTERIZED TRANSCRIPTIONAL REGULATORY PROTEIN"/>
    <property type="match status" value="1"/>
</dbReference>
<dbReference type="PROSITE" id="PS00463">
    <property type="entry name" value="ZN2_CY6_FUNGAL_1"/>
    <property type="match status" value="1"/>
</dbReference>
<evidence type="ECO:0000256" key="2">
    <source>
        <dbReference type="ARBA" id="ARBA00023242"/>
    </source>
</evidence>
<dbReference type="CDD" id="cd00067">
    <property type="entry name" value="GAL4"/>
    <property type="match status" value="1"/>
</dbReference>
<evidence type="ECO:0000256" key="1">
    <source>
        <dbReference type="ARBA" id="ARBA00004123"/>
    </source>
</evidence>
<keyword evidence="6" id="KW-1185">Reference proteome</keyword>